<name>A0A7G4AW53_9CAUD</name>
<evidence type="ECO:0000313" key="2">
    <source>
        <dbReference type="Proteomes" id="UP000515922"/>
    </source>
</evidence>
<accession>A0A7G4AW53</accession>
<proteinExistence type="predicted"/>
<keyword evidence="2" id="KW-1185">Reference proteome</keyword>
<dbReference type="PROSITE" id="PS51257">
    <property type="entry name" value="PROKAR_LIPOPROTEIN"/>
    <property type="match status" value="1"/>
</dbReference>
<organism evidence="1 2">
    <name type="scientific">Streptomyces phage Coruscant</name>
    <dbReference type="NCBI Taxonomy" id="2739834"/>
    <lineage>
        <taxon>Viruses</taxon>
        <taxon>Duplodnaviria</taxon>
        <taxon>Heunggongvirae</taxon>
        <taxon>Uroviricota</taxon>
        <taxon>Caudoviricetes</taxon>
        <taxon>Stanwilliamsviridae</taxon>
        <taxon>Boydwoodruffvirinae</taxon>
        <taxon>Coruscantvirus</taxon>
        <taxon>Coruscantvirus coruscant</taxon>
    </lineage>
</organism>
<protein>
    <submittedName>
        <fullName evidence="1">Uncharacterized protein</fullName>
    </submittedName>
</protein>
<dbReference type="EMBL" id="MT711976">
    <property type="protein sequence ID" value="QMP84243.1"/>
    <property type="molecule type" value="Genomic_DNA"/>
</dbReference>
<reference evidence="1 2" key="1">
    <citation type="submission" date="2020-07" db="EMBL/GenBank/DDBJ databases">
        <title>Streptomyces phage Genome sequencing and assembly.</title>
        <authorList>
            <person name="Sharma V."/>
            <person name="Hardy A."/>
            <person name="Frunzke J."/>
        </authorList>
    </citation>
    <scope>NUCLEOTIDE SEQUENCE [LARGE SCALE GENOMIC DNA]</scope>
</reference>
<dbReference type="Proteomes" id="UP000515922">
    <property type="component" value="Segment"/>
</dbReference>
<sequence>MEDTRYTYALNDVNAWHQLSMGCHSSDKKGVEKLVKEWNESLEAKGDSTRYSLYSITVRKN</sequence>
<gene>
    <name evidence="1" type="ORF">HUN41_00124</name>
</gene>
<evidence type="ECO:0000313" key="1">
    <source>
        <dbReference type="EMBL" id="QMP84243.1"/>
    </source>
</evidence>